<keyword evidence="3" id="KW-1185">Reference proteome</keyword>
<evidence type="ECO:0000259" key="1">
    <source>
        <dbReference type="Pfam" id="PF00174"/>
    </source>
</evidence>
<keyword evidence="2" id="KW-0614">Plasmid</keyword>
<dbReference type="HOGENOM" id="CLU_2550123_0_0_2"/>
<evidence type="ECO:0000313" key="3">
    <source>
        <dbReference type="Proteomes" id="UP000019024"/>
    </source>
</evidence>
<feature type="domain" description="Oxidoreductase molybdopterin-binding" evidence="1">
    <location>
        <begin position="3"/>
        <end position="59"/>
    </location>
</feature>
<dbReference type="Proteomes" id="UP000019024">
    <property type="component" value="Plasmid unnamed2"/>
</dbReference>
<reference evidence="2 3" key="1">
    <citation type="submission" date="2014-01" db="EMBL/GenBank/DDBJ databases">
        <authorList>
            <consortium name="DOE Joint Genome Institute"/>
            <person name="Anderson I."/>
            <person name="Huntemann M."/>
            <person name="Han J."/>
            <person name="Chen A."/>
            <person name="Kyrpides N."/>
            <person name="Mavromatis K."/>
            <person name="Markowitz V."/>
            <person name="Palaniappan K."/>
            <person name="Ivanova N."/>
            <person name="Schaumberg A."/>
            <person name="Pati A."/>
            <person name="Liolios K."/>
            <person name="Nordberg H.P."/>
            <person name="Cantor M.N."/>
            <person name="Hua S.X."/>
            <person name="Woyke T."/>
        </authorList>
    </citation>
    <scope>NUCLEOTIDE SEQUENCE [LARGE SCALE GENOMIC DNA]</scope>
    <source>
        <strain evidence="2 3">XH-48</strain>
        <plasmid evidence="3">2</plasmid>
    </source>
</reference>
<name>W0JTT6_9EURY</name>
<dbReference type="KEGG" id="hlr:HALLA_01485"/>
<dbReference type="SUPFAM" id="SSF56524">
    <property type="entry name" value="Oxidoreductase molybdopterin-binding domain"/>
    <property type="match status" value="1"/>
</dbReference>
<dbReference type="Gene3D" id="3.90.420.10">
    <property type="entry name" value="Oxidoreductase, molybdopterin-binding domain"/>
    <property type="match status" value="1"/>
</dbReference>
<dbReference type="GeneID" id="25147351"/>
<dbReference type="Pfam" id="PF00174">
    <property type="entry name" value="Oxidored_molyb"/>
    <property type="match status" value="1"/>
</dbReference>
<dbReference type="EMBL" id="CP007057">
    <property type="protein sequence ID" value="AHG01999.1"/>
    <property type="molecule type" value="Genomic_DNA"/>
</dbReference>
<accession>W0JTT6</accession>
<evidence type="ECO:0000313" key="2">
    <source>
        <dbReference type="EMBL" id="AHG01999.1"/>
    </source>
</evidence>
<dbReference type="eggNOG" id="arCOG00266">
    <property type="taxonomic scope" value="Archaea"/>
</dbReference>
<geneLocation type="plasmid" evidence="2">
    <name>unnamed</name>
</geneLocation>
<proteinExistence type="predicted"/>
<dbReference type="InterPro" id="IPR000572">
    <property type="entry name" value="OxRdtase_Mopterin-bd_dom"/>
</dbReference>
<dbReference type="RefSeq" id="WP_049954813.1">
    <property type="nucleotide sequence ID" value="NZ_CP007057.1"/>
</dbReference>
<sequence length="82" mass="9131">MDTALWSGVPVRRLLEAAEPEGDRVILHGADGCYNELPLEALWLGLLAYRMNGRPLPSDTICEGERAGTSSENKVRIYMRKT</sequence>
<protein>
    <recommendedName>
        <fullName evidence="1">Oxidoreductase molybdopterin-binding domain-containing protein</fullName>
    </recommendedName>
</protein>
<dbReference type="AlphaFoldDB" id="W0JTT6"/>
<organism evidence="2 3">
    <name type="scientific">Halostagnicola larsenii XH-48</name>
    <dbReference type="NCBI Taxonomy" id="797299"/>
    <lineage>
        <taxon>Archaea</taxon>
        <taxon>Methanobacteriati</taxon>
        <taxon>Methanobacteriota</taxon>
        <taxon>Stenosarchaea group</taxon>
        <taxon>Halobacteria</taxon>
        <taxon>Halobacteriales</taxon>
        <taxon>Natrialbaceae</taxon>
        <taxon>Halostagnicola</taxon>
    </lineage>
</organism>
<gene>
    <name evidence="2" type="ORF">HALLA_01485</name>
</gene>
<dbReference type="InterPro" id="IPR036374">
    <property type="entry name" value="OxRdtase_Mopterin-bd_sf"/>
</dbReference>